<dbReference type="CDD" id="cd00761">
    <property type="entry name" value="Glyco_tranf_GTA_type"/>
    <property type="match status" value="1"/>
</dbReference>
<dbReference type="Pfam" id="PF00535">
    <property type="entry name" value="Glycos_transf_2"/>
    <property type="match status" value="1"/>
</dbReference>
<dbReference type="SUPFAM" id="SSF53448">
    <property type="entry name" value="Nucleotide-diphospho-sugar transferases"/>
    <property type="match status" value="1"/>
</dbReference>
<evidence type="ECO:0000259" key="1">
    <source>
        <dbReference type="Pfam" id="PF00535"/>
    </source>
</evidence>
<evidence type="ECO:0000313" key="3">
    <source>
        <dbReference type="Proteomes" id="UP000660024"/>
    </source>
</evidence>
<dbReference type="PANTHER" id="PTHR43685:SF3">
    <property type="entry name" value="SLR2126 PROTEIN"/>
    <property type="match status" value="1"/>
</dbReference>
<feature type="domain" description="Glycosyltransferase 2-like" evidence="1">
    <location>
        <begin position="3"/>
        <end position="157"/>
    </location>
</feature>
<dbReference type="RefSeq" id="WP_200586242.1">
    <property type="nucleotide sequence ID" value="NZ_JAEHFY010000014.1"/>
</dbReference>
<dbReference type="PANTHER" id="PTHR43685">
    <property type="entry name" value="GLYCOSYLTRANSFERASE"/>
    <property type="match status" value="1"/>
</dbReference>
<dbReference type="InterPro" id="IPR029044">
    <property type="entry name" value="Nucleotide-diphossugar_trans"/>
</dbReference>
<protein>
    <submittedName>
        <fullName evidence="2">Glycosyltransferase family 2 protein</fullName>
    </submittedName>
</protein>
<name>A0ABS1BKK9_9SPHI</name>
<dbReference type="InterPro" id="IPR050834">
    <property type="entry name" value="Glycosyltransf_2"/>
</dbReference>
<dbReference type="InterPro" id="IPR001173">
    <property type="entry name" value="Glyco_trans_2-like"/>
</dbReference>
<gene>
    <name evidence="2" type="ORF">I5M32_10720</name>
</gene>
<accession>A0ABS1BKK9</accession>
<proteinExistence type="predicted"/>
<dbReference type="Gene3D" id="3.90.550.10">
    <property type="entry name" value="Spore Coat Polysaccharide Biosynthesis Protein SpsA, Chain A"/>
    <property type="match status" value="1"/>
</dbReference>
<organism evidence="2 3">
    <name type="scientific">Pedobacter segetis</name>
    <dbReference type="NCBI Taxonomy" id="2793069"/>
    <lineage>
        <taxon>Bacteria</taxon>
        <taxon>Pseudomonadati</taxon>
        <taxon>Bacteroidota</taxon>
        <taxon>Sphingobacteriia</taxon>
        <taxon>Sphingobacteriales</taxon>
        <taxon>Sphingobacteriaceae</taxon>
        <taxon>Pedobacter</taxon>
    </lineage>
</organism>
<dbReference type="EMBL" id="JAEHFY010000014">
    <property type="protein sequence ID" value="MBK0383433.1"/>
    <property type="molecule type" value="Genomic_DNA"/>
</dbReference>
<reference evidence="2 3" key="1">
    <citation type="submission" date="2020-12" db="EMBL/GenBank/DDBJ databases">
        <title>Bacterial novel species Pedobacter sp. SD-b isolated from soil.</title>
        <authorList>
            <person name="Jung H.-Y."/>
        </authorList>
    </citation>
    <scope>NUCLEOTIDE SEQUENCE [LARGE SCALE GENOMIC DNA]</scope>
    <source>
        <strain evidence="2 3">SD-b</strain>
    </source>
</reference>
<comment type="caution">
    <text evidence="2">The sequence shown here is derived from an EMBL/GenBank/DDBJ whole genome shotgun (WGS) entry which is preliminary data.</text>
</comment>
<sequence>MLSICIPHFNYQNPLLFNTLKEQCERLRLKFEILIIDDASQNNKKKYLQQFERKPFRIIYLDKNIGRSAIRNLLAKEAAYGLLLFLDADGKIEDHNFIKTYLDNIKADIVSGGRAYADLKPDNNHFLHWNYGFNIESKNQGFFHSNNFMIRKSVFDNLRFGEQIKDYGYEDVVFGLEAKLLGISMAIINNKVIHDDLKNNRLFLNDVDQSLINLLKIIDIKKQLQIVDFVGISKRYKFLGKFYLTNLLSIKNSSITEKIRGLLIENPTKNSNLMLTIYKLYKYHQIRLKQKN</sequence>
<evidence type="ECO:0000313" key="2">
    <source>
        <dbReference type="EMBL" id="MBK0383433.1"/>
    </source>
</evidence>
<dbReference type="Proteomes" id="UP000660024">
    <property type="component" value="Unassembled WGS sequence"/>
</dbReference>
<keyword evidence="3" id="KW-1185">Reference proteome</keyword>